<dbReference type="Proteomes" id="UP000316747">
    <property type="component" value="Unassembled WGS sequence"/>
</dbReference>
<evidence type="ECO:0000313" key="2">
    <source>
        <dbReference type="EMBL" id="TQN47759.1"/>
    </source>
</evidence>
<evidence type="ECO:0000313" key="1">
    <source>
        <dbReference type="EMBL" id="TQM57971.1"/>
    </source>
</evidence>
<accession>A0A543HI09</accession>
<gene>
    <name evidence="1" type="ORF">FBY41_3324</name>
    <name evidence="2" type="ORF">FHX52_0875</name>
</gene>
<protein>
    <submittedName>
        <fullName evidence="1">Uncharacterized protein</fullName>
    </submittedName>
</protein>
<sequence>MRYEFVLAEPLPPAVAAAFPELTESTTTSSRGTVLYGPITDRAHLHGLLDRFHAYGLTVLEMRQLPD</sequence>
<dbReference type="AlphaFoldDB" id="A0A543HI09"/>
<reference evidence="2 4" key="2">
    <citation type="submission" date="2019-06" db="EMBL/GenBank/DDBJ databases">
        <title>Sequencing the genomes of 1000 actinobacteria strains.</title>
        <authorList>
            <person name="Klenk H.-P."/>
        </authorList>
    </citation>
    <scope>NUCLEOTIDE SEQUENCE [LARGE SCALE GENOMIC DNA]</scope>
    <source>
        <strain evidence="2 4">DSM 21776</strain>
    </source>
</reference>
<comment type="caution">
    <text evidence="1">The sequence shown here is derived from an EMBL/GenBank/DDBJ whole genome shotgun (WGS) entry which is preliminary data.</text>
</comment>
<reference evidence="1 3" key="1">
    <citation type="submission" date="2019-06" db="EMBL/GenBank/DDBJ databases">
        <title>Genome sequencing of plant associated microbes to promote plant fitness in Sorghum bicolor and Oryza sativa.</title>
        <authorList>
            <person name="Coleman-Derr D."/>
        </authorList>
    </citation>
    <scope>NUCLEOTIDE SEQUENCE [LARGE SCALE GENOMIC DNA]</scope>
    <source>
        <strain evidence="1 3">KV-663</strain>
    </source>
</reference>
<keyword evidence="3" id="KW-1185">Reference proteome</keyword>
<dbReference type="Proteomes" id="UP000320085">
    <property type="component" value="Unassembled WGS sequence"/>
</dbReference>
<proteinExistence type="predicted"/>
<name>A0A543HI09_9MICO</name>
<evidence type="ECO:0000313" key="3">
    <source>
        <dbReference type="Proteomes" id="UP000316747"/>
    </source>
</evidence>
<dbReference type="OrthoDB" id="4828421at2"/>
<dbReference type="EMBL" id="VFPM01000003">
    <property type="protein sequence ID" value="TQM57971.1"/>
    <property type="molecule type" value="Genomic_DNA"/>
</dbReference>
<organism evidence="1 3">
    <name type="scientific">Humibacillus xanthopallidus</name>
    <dbReference type="NCBI Taxonomy" id="412689"/>
    <lineage>
        <taxon>Bacteria</taxon>
        <taxon>Bacillati</taxon>
        <taxon>Actinomycetota</taxon>
        <taxon>Actinomycetes</taxon>
        <taxon>Micrococcales</taxon>
        <taxon>Intrasporangiaceae</taxon>
        <taxon>Humibacillus</taxon>
    </lineage>
</organism>
<dbReference type="RefSeq" id="WP_141820228.1">
    <property type="nucleotide sequence ID" value="NZ_BAAAQC010000016.1"/>
</dbReference>
<dbReference type="EMBL" id="VFQF01000001">
    <property type="protein sequence ID" value="TQN47759.1"/>
    <property type="molecule type" value="Genomic_DNA"/>
</dbReference>
<evidence type="ECO:0000313" key="4">
    <source>
        <dbReference type="Proteomes" id="UP000320085"/>
    </source>
</evidence>